<evidence type="ECO:0000313" key="2">
    <source>
        <dbReference type="Proteomes" id="UP000054217"/>
    </source>
</evidence>
<name>A0A0C3NAG1_PISTI</name>
<dbReference type="EMBL" id="KN832315">
    <property type="protein sequence ID" value="KIN92890.1"/>
    <property type="molecule type" value="Genomic_DNA"/>
</dbReference>
<dbReference type="Proteomes" id="UP000054217">
    <property type="component" value="Unassembled WGS sequence"/>
</dbReference>
<reference evidence="1 2" key="1">
    <citation type="submission" date="2014-04" db="EMBL/GenBank/DDBJ databases">
        <authorList>
            <consortium name="DOE Joint Genome Institute"/>
            <person name="Kuo A."/>
            <person name="Kohler A."/>
            <person name="Costa M.D."/>
            <person name="Nagy L.G."/>
            <person name="Floudas D."/>
            <person name="Copeland A."/>
            <person name="Barry K.W."/>
            <person name="Cichocki N."/>
            <person name="Veneault-Fourrey C."/>
            <person name="LaButti K."/>
            <person name="Lindquist E.A."/>
            <person name="Lipzen A."/>
            <person name="Lundell T."/>
            <person name="Morin E."/>
            <person name="Murat C."/>
            <person name="Sun H."/>
            <person name="Tunlid A."/>
            <person name="Henrissat B."/>
            <person name="Grigoriev I.V."/>
            <person name="Hibbett D.S."/>
            <person name="Martin F."/>
            <person name="Nordberg H.P."/>
            <person name="Cantor M.N."/>
            <person name="Hua S.X."/>
        </authorList>
    </citation>
    <scope>NUCLEOTIDE SEQUENCE [LARGE SCALE GENOMIC DNA]</scope>
    <source>
        <strain evidence="1 2">Marx 270</strain>
    </source>
</reference>
<dbReference type="InParanoid" id="A0A0C3NAG1"/>
<proteinExistence type="predicted"/>
<dbReference type="HOGENOM" id="CLU_1835949_0_0_1"/>
<accession>A0A0C3NAG1</accession>
<gene>
    <name evidence="1" type="ORF">M404DRAFT_647723</name>
</gene>
<sequence>MTLLQFYQSSNISARGRSHVLKQIPVQYRGNASILFSMGLTGIGTTRSLIFRIGLPTELKEAATEIDGAQYICLEVWLANCQCKNEKARAFQFERRIGWLGSDSTLNFSQFCQQPNIVLANFLEKGTTSCYPIFFFCSPA</sequence>
<reference evidence="2" key="2">
    <citation type="submission" date="2015-01" db="EMBL/GenBank/DDBJ databases">
        <title>Evolutionary Origins and Diversification of the Mycorrhizal Mutualists.</title>
        <authorList>
            <consortium name="DOE Joint Genome Institute"/>
            <consortium name="Mycorrhizal Genomics Consortium"/>
            <person name="Kohler A."/>
            <person name="Kuo A."/>
            <person name="Nagy L.G."/>
            <person name="Floudas D."/>
            <person name="Copeland A."/>
            <person name="Barry K.W."/>
            <person name="Cichocki N."/>
            <person name="Veneault-Fourrey C."/>
            <person name="LaButti K."/>
            <person name="Lindquist E.A."/>
            <person name="Lipzen A."/>
            <person name="Lundell T."/>
            <person name="Morin E."/>
            <person name="Murat C."/>
            <person name="Riley R."/>
            <person name="Ohm R."/>
            <person name="Sun H."/>
            <person name="Tunlid A."/>
            <person name="Henrissat B."/>
            <person name="Grigoriev I.V."/>
            <person name="Hibbett D.S."/>
            <person name="Martin F."/>
        </authorList>
    </citation>
    <scope>NUCLEOTIDE SEQUENCE [LARGE SCALE GENOMIC DNA]</scope>
    <source>
        <strain evidence="2">Marx 270</strain>
    </source>
</reference>
<evidence type="ECO:0000313" key="1">
    <source>
        <dbReference type="EMBL" id="KIN92890.1"/>
    </source>
</evidence>
<organism evidence="1 2">
    <name type="scientific">Pisolithus tinctorius Marx 270</name>
    <dbReference type="NCBI Taxonomy" id="870435"/>
    <lineage>
        <taxon>Eukaryota</taxon>
        <taxon>Fungi</taxon>
        <taxon>Dikarya</taxon>
        <taxon>Basidiomycota</taxon>
        <taxon>Agaricomycotina</taxon>
        <taxon>Agaricomycetes</taxon>
        <taxon>Agaricomycetidae</taxon>
        <taxon>Boletales</taxon>
        <taxon>Sclerodermatineae</taxon>
        <taxon>Pisolithaceae</taxon>
        <taxon>Pisolithus</taxon>
    </lineage>
</organism>
<protein>
    <submittedName>
        <fullName evidence="1">Uncharacterized protein</fullName>
    </submittedName>
</protein>
<dbReference type="AlphaFoldDB" id="A0A0C3NAG1"/>
<keyword evidence="2" id="KW-1185">Reference proteome</keyword>